<name>A0ACB9MY42_BAUVA</name>
<evidence type="ECO:0000313" key="1">
    <source>
        <dbReference type="EMBL" id="KAI4328830.1"/>
    </source>
</evidence>
<organism evidence="1 2">
    <name type="scientific">Bauhinia variegata</name>
    <name type="common">Purple orchid tree</name>
    <name type="synonym">Phanera variegata</name>
    <dbReference type="NCBI Taxonomy" id="167791"/>
    <lineage>
        <taxon>Eukaryota</taxon>
        <taxon>Viridiplantae</taxon>
        <taxon>Streptophyta</taxon>
        <taxon>Embryophyta</taxon>
        <taxon>Tracheophyta</taxon>
        <taxon>Spermatophyta</taxon>
        <taxon>Magnoliopsida</taxon>
        <taxon>eudicotyledons</taxon>
        <taxon>Gunneridae</taxon>
        <taxon>Pentapetalae</taxon>
        <taxon>rosids</taxon>
        <taxon>fabids</taxon>
        <taxon>Fabales</taxon>
        <taxon>Fabaceae</taxon>
        <taxon>Cercidoideae</taxon>
        <taxon>Cercideae</taxon>
        <taxon>Bauhiniinae</taxon>
        <taxon>Bauhinia</taxon>
    </lineage>
</organism>
<dbReference type="Proteomes" id="UP000828941">
    <property type="component" value="Chromosome 8"/>
</dbReference>
<evidence type="ECO:0000313" key="2">
    <source>
        <dbReference type="Proteomes" id="UP000828941"/>
    </source>
</evidence>
<accession>A0ACB9MY42</accession>
<protein>
    <submittedName>
        <fullName evidence="1">Uncharacterized protein</fullName>
    </submittedName>
</protein>
<gene>
    <name evidence="1" type="ORF">L6164_021156</name>
</gene>
<comment type="caution">
    <text evidence="1">The sequence shown here is derived from an EMBL/GenBank/DDBJ whole genome shotgun (WGS) entry which is preliminary data.</text>
</comment>
<reference evidence="1 2" key="1">
    <citation type="journal article" date="2022" name="DNA Res.">
        <title>Chromosomal-level genome assembly of the orchid tree Bauhinia variegata (Leguminosae; Cercidoideae) supports the allotetraploid origin hypothesis of Bauhinia.</title>
        <authorList>
            <person name="Zhong Y."/>
            <person name="Chen Y."/>
            <person name="Zheng D."/>
            <person name="Pang J."/>
            <person name="Liu Y."/>
            <person name="Luo S."/>
            <person name="Meng S."/>
            <person name="Qian L."/>
            <person name="Wei D."/>
            <person name="Dai S."/>
            <person name="Zhou R."/>
        </authorList>
    </citation>
    <scope>NUCLEOTIDE SEQUENCE [LARGE SCALE GENOMIC DNA]</scope>
    <source>
        <strain evidence="1">BV-YZ2020</strain>
    </source>
</reference>
<dbReference type="EMBL" id="CM039433">
    <property type="protein sequence ID" value="KAI4328830.1"/>
    <property type="molecule type" value="Genomic_DNA"/>
</dbReference>
<sequence length="1057" mass="116875">MSFQNEDQNSLDESANHELKKKLKISYTRDFLLSISELDACKELPSGFDRSLLSEFEDSSQDRQRNIGGLSMHNFRHTEYGSSPPTRGDISSYSRGNYGRWEARSSGRSDRDSDSQSEWDSDSGKRFSNQSRKSWQDPEHDGLLGSGSFPRPTGHPPELSAPKFQANGMYQLNRSNEPYHPPRPYKAPHSRRETNDSYNDETFGSLEDTSEDRAEEERKRRASFELMRKEQQKAFQEKQKLYPDKNKDNFDITSLLDDDEKRLVNRSNDSVEPTLTLSASSNGSEKSSFLAHTHSATRPLVPPGFTSTVLERNLVAKSTVKTNAAEVEQPELRDFTSNHLFGIHSENKEEKLSTKPADINHLHDGSHVLKEKILLSSGADVDMEVGKGDELRRKSALLETLEASDGGEAIQLNAEVKGKETMRTFNQDNSNCILDKLFGSALTSNGGNTSNAVEQPDQEADDSLSQHAFQSSKFAHWFVEEEKKPSDNFTHRPNDLNSLIVGGEKGGLLTPEVKTTQHDGPDFHFQNAESVDGHMISNVPYNTIGKSEQPYNSDNSEVVQAVLTCEDIEQSILSQAGETGSSLQQPMQDKDFDVKTGESNKNIDDHASHHLLLLLQKGTCQKDMEPSSIVDEDSTDKFQKTEGVSMGDKLDNSGETSRDVSNSSKSLTLQTLFGTAFMKELQSVGAPLSVQRGSVESAGVNVSDSRLFSFPDSDIPPTGELALNRHGSGVLLSDKIHQPKPNRFEEQWLGYDDPQIDVNLSQVRSELSKSVGFNVPTNIHLPEEDSLITVGDPLQSFISAGNSAKTELSRDASVGIAGKLAALSPAFRDERHIGNQEGLAYPRGPYDVRESGIPYHNLNVHRTSPQLHPSQLNHMGPMFNQLDSRTPHISSYKKFMTPEGMVHRESPPNHQFPGNMLRPPFEQPSTGLSGFDPPVHHSMLQQMHMPGNLPPPHLLRGFPQGTPLPAHPSNPRTGFMQEPNPMQGLPFSGPQQPSFGGPGMPLPAPDVAGGRNHPEALQRLFEMELGSNSKPIHPFAAAGGHSQGMYGQELDLGFGYR</sequence>
<proteinExistence type="predicted"/>
<keyword evidence="2" id="KW-1185">Reference proteome</keyword>